<sequence length="623" mass="65936">MAVAKAHPPQQHGVFFERFGGARKMSASLEPGANARHPLMQQQQPPPPPQPPQQPPALLARQNSCPPAIPRQQQTEANAPNSNLQDNGPIMQNQHAQFEYPIHRLENRNMHPYTDPVFNMQHPPPQQPPNQRLQHFDAPYVSVAKRPRFDFPSTPGVERCASWGGGMHGPAMESHLSPTAYPGLPGEFTPPAPEAFGGPLPHGGPEHPALAQRQNAALVMKQMASRSQQRLRPPSLQQLGHHGEPVAGGEGKAGGGRGRGRRKRDSGHVSPGTFFEKFSAAEGGGAGVSPGQPAVPVAAGGPPGAAGAERGGGTPHDKPLTSPSWGKGSELLLAEQPDLMSSLDSGIQSVTKSDGSSPHVDFPDEVSTSYGNEDEVSSSSDNATSKPTRSPLLGGSPKLPRGEHALLNGQKPLALGLLSTSTSTPDSYGLSTTAGAHPGTPSMEQVRTPTSTSAQDEIHPLEILQAQIQLQRQQFSISEDQPLGLKSKKGECAGQNGDSDLGSCCSEGVKGTMSTIDLDSLMAEHNSTWYLPGEKALMEGQEEDKPMAPWEKPKPPNPSKEAHDLPPSKTSAAAAQTGTHLQCLSVHCTDDVGEAKGRTAVPTWRSLHSDISNRFGTFVAALT</sequence>
<feature type="compositionally biased region" description="Pro residues" evidence="1">
    <location>
        <begin position="44"/>
        <end position="55"/>
    </location>
</feature>
<feature type="region of interest" description="Disordered" evidence="1">
    <location>
        <begin position="417"/>
        <end position="447"/>
    </location>
</feature>
<comment type="caution">
    <text evidence="2">The sequence shown here is derived from an EMBL/GenBank/DDBJ whole genome shotgun (WGS) entry which is preliminary data.</text>
</comment>
<feature type="region of interest" description="Disordered" evidence="1">
    <location>
        <begin position="540"/>
        <end position="576"/>
    </location>
</feature>
<feature type="compositionally biased region" description="Gly residues" evidence="1">
    <location>
        <begin position="246"/>
        <end position="257"/>
    </location>
</feature>
<feature type="region of interest" description="Disordered" evidence="1">
    <location>
        <begin position="188"/>
        <end position="404"/>
    </location>
</feature>
<feature type="region of interest" description="Disordered" evidence="1">
    <location>
        <begin position="25"/>
        <end position="72"/>
    </location>
</feature>
<dbReference type="PANTHER" id="PTHR15821">
    <property type="entry name" value="PROTEIN MN1"/>
    <property type="match status" value="1"/>
</dbReference>
<evidence type="ECO:0000313" key="2">
    <source>
        <dbReference type="EMBL" id="NXA59726.1"/>
    </source>
</evidence>
<feature type="compositionally biased region" description="Polar residues" evidence="1">
    <location>
        <begin position="425"/>
        <end position="434"/>
    </location>
</feature>
<feature type="compositionally biased region" description="Low complexity" evidence="1">
    <location>
        <begin position="225"/>
        <end position="239"/>
    </location>
</feature>
<feature type="compositionally biased region" description="Gly residues" evidence="1">
    <location>
        <begin position="301"/>
        <end position="314"/>
    </location>
</feature>
<feature type="compositionally biased region" description="Basic and acidic residues" evidence="1">
    <location>
        <begin position="543"/>
        <end position="566"/>
    </location>
</feature>
<dbReference type="Proteomes" id="UP000586926">
    <property type="component" value="Unassembled WGS sequence"/>
</dbReference>
<gene>
    <name evidence="2" type="primary">Mn1</name>
    <name evidence="2" type="ORF">MOHOCH_R11272</name>
</gene>
<evidence type="ECO:0000256" key="1">
    <source>
        <dbReference type="SAM" id="MobiDB-lite"/>
    </source>
</evidence>
<feature type="compositionally biased region" description="Polar residues" evidence="1">
    <location>
        <begin position="366"/>
        <end position="388"/>
    </location>
</feature>
<organism evidence="2 3">
    <name type="scientific">Mohoua ochrocephala</name>
    <dbReference type="NCBI Taxonomy" id="874463"/>
    <lineage>
        <taxon>Eukaryota</taxon>
        <taxon>Metazoa</taxon>
        <taxon>Chordata</taxon>
        <taxon>Craniata</taxon>
        <taxon>Vertebrata</taxon>
        <taxon>Euteleostomi</taxon>
        <taxon>Archelosauria</taxon>
        <taxon>Archosauria</taxon>
        <taxon>Dinosauria</taxon>
        <taxon>Saurischia</taxon>
        <taxon>Theropoda</taxon>
        <taxon>Coelurosauria</taxon>
        <taxon>Aves</taxon>
        <taxon>Neognathae</taxon>
        <taxon>Neoaves</taxon>
        <taxon>Telluraves</taxon>
        <taxon>Australaves</taxon>
        <taxon>Passeriformes</taxon>
        <taxon>Meliphagoidea</taxon>
        <taxon>Acanthizidae</taxon>
        <taxon>Mohoua</taxon>
    </lineage>
</organism>
<reference evidence="2 3" key="1">
    <citation type="submission" date="2019-09" db="EMBL/GenBank/DDBJ databases">
        <title>Bird 10,000 Genomes (B10K) Project - Family phase.</title>
        <authorList>
            <person name="Zhang G."/>
        </authorList>
    </citation>
    <scope>NUCLEOTIDE SEQUENCE [LARGE SCALE GENOMIC DNA]</scope>
    <source>
        <strain evidence="2">B10K-DU-030-22</strain>
        <tissue evidence="2">Blood</tissue>
    </source>
</reference>
<keyword evidence="3" id="KW-1185">Reference proteome</keyword>
<feature type="compositionally biased region" description="Polar residues" evidence="1">
    <location>
        <begin position="342"/>
        <end position="356"/>
    </location>
</feature>
<dbReference type="AlphaFoldDB" id="A0A7K7X2A9"/>
<feature type="non-terminal residue" evidence="2">
    <location>
        <position position="623"/>
    </location>
</feature>
<proteinExistence type="predicted"/>
<accession>A0A7K7X2A9</accession>
<dbReference type="PANTHER" id="PTHR15821:SF0">
    <property type="entry name" value="TRANSCRIPTIONAL ACTIVATOR MN1"/>
    <property type="match status" value="1"/>
</dbReference>
<feature type="compositionally biased region" description="Low complexity" evidence="1">
    <location>
        <begin position="289"/>
        <end position="300"/>
    </location>
</feature>
<dbReference type="InterPro" id="IPR037644">
    <property type="entry name" value="MN1"/>
</dbReference>
<dbReference type="GO" id="GO:0006355">
    <property type="term" value="P:regulation of DNA-templated transcription"/>
    <property type="evidence" value="ECO:0007669"/>
    <property type="project" value="InterPro"/>
</dbReference>
<feature type="compositionally biased region" description="Polar residues" evidence="1">
    <location>
        <begin position="61"/>
        <end position="72"/>
    </location>
</feature>
<dbReference type="EMBL" id="VZTA01003837">
    <property type="protein sequence ID" value="NXA59726.1"/>
    <property type="molecule type" value="Genomic_DNA"/>
</dbReference>
<name>A0A7K7X2A9_9PASS</name>
<evidence type="ECO:0000313" key="3">
    <source>
        <dbReference type="Proteomes" id="UP000586926"/>
    </source>
</evidence>
<protein>
    <submittedName>
        <fullName evidence="2">MN1 protein</fullName>
    </submittedName>
</protein>
<feature type="non-terminal residue" evidence="2">
    <location>
        <position position="1"/>
    </location>
</feature>